<gene>
    <name evidence="8" type="ORF">CVLEPA_LOCUS5663</name>
</gene>
<evidence type="ECO:0000256" key="5">
    <source>
        <dbReference type="ARBA" id="ARBA00031404"/>
    </source>
</evidence>
<name>A0ABP0F903_CLALP</name>
<protein>
    <recommendedName>
        <fullName evidence="2">methylcrotonoyl-CoA carboxylase</fullName>
        <ecNumber evidence="2">6.4.1.4</ecNumber>
    </recommendedName>
    <alternativeName>
        <fullName evidence="5">3-methylcrotonyl-CoA carboxylase 2</fullName>
    </alternativeName>
    <alternativeName>
        <fullName evidence="3">3-methylcrotonyl-CoA carboxylase non-biotin-containing subunit</fullName>
    </alternativeName>
    <alternativeName>
        <fullName evidence="4">3-methylcrotonyl-CoA:carbon dioxide ligase subunit beta</fullName>
    </alternativeName>
</protein>
<evidence type="ECO:0000256" key="2">
    <source>
        <dbReference type="ARBA" id="ARBA00026116"/>
    </source>
</evidence>
<evidence type="ECO:0000256" key="6">
    <source>
        <dbReference type="ARBA" id="ARBA00052347"/>
    </source>
</evidence>
<dbReference type="InterPro" id="IPR034733">
    <property type="entry name" value="AcCoA_carboxyl_beta"/>
</dbReference>
<dbReference type="EMBL" id="CAWYQH010000024">
    <property type="protein sequence ID" value="CAK8676184.1"/>
    <property type="molecule type" value="Genomic_DNA"/>
</dbReference>
<evidence type="ECO:0000256" key="1">
    <source>
        <dbReference type="ARBA" id="ARBA00025711"/>
    </source>
</evidence>
<proteinExistence type="predicted"/>
<comment type="pathway">
    <text evidence="1">Amino-acid degradation; L-leucine degradation; (S)-3-hydroxy-3-methylglutaryl-CoA from 3-isovaleryl-CoA: step 2/3.</text>
</comment>
<dbReference type="InterPro" id="IPR029045">
    <property type="entry name" value="ClpP/crotonase-like_dom_sf"/>
</dbReference>
<evidence type="ECO:0000313" key="9">
    <source>
        <dbReference type="Proteomes" id="UP001642483"/>
    </source>
</evidence>
<evidence type="ECO:0000256" key="4">
    <source>
        <dbReference type="ARBA" id="ARBA00031237"/>
    </source>
</evidence>
<dbReference type="EC" id="6.4.1.4" evidence="2"/>
<dbReference type="PANTHER" id="PTHR22855">
    <property type="entry name" value="ACETYL, PROPIONYL, PYRUVATE, AND GLUTACONYL CARBOXYLASE-RELATED"/>
    <property type="match status" value="1"/>
</dbReference>
<evidence type="ECO:0000256" key="3">
    <source>
        <dbReference type="ARBA" id="ARBA00031109"/>
    </source>
</evidence>
<dbReference type="PROSITE" id="PS50980">
    <property type="entry name" value="COA_CT_NTER"/>
    <property type="match status" value="1"/>
</dbReference>
<dbReference type="Gene3D" id="3.90.226.10">
    <property type="entry name" value="2-enoyl-CoA Hydratase, Chain A, domain 1"/>
    <property type="match status" value="2"/>
</dbReference>
<dbReference type="PANTHER" id="PTHR22855:SF47">
    <property type="entry name" value="METHYLCROTONOYL-COA CARBOXYLASE"/>
    <property type="match status" value="1"/>
</dbReference>
<sequence>MFRYCTTLQCKKFNLCKTVLATKNSSQCMSKIGKVLNGTIPEAFNHIKELNRMNSHELKQKYDKLVQRALAGGGERGIERHVRRNKKMLVRDRIRLLLDRDSETMELSLIAGLDMEYGDVPCAGVVTVIGKVHGIWCMIQGNDATVKSGSIYPITLKKQLRAQMIAKENRLPSIYLVDSGGGFLPKQAEIFNEGGAIFYNEAVMSSQNISQTAVVCGSCTAGAAYIPAMADETVILHKTGTIFLGGPPLVYAATGEKVTAEELGGATLHCKVSGCADHFAETEEEALSKARDIIATLNLSGLTQPSTAHEDPLYDVSRLNDLAPCYDQGCQMNPHIMLSSIVDGSRFHEFKHLFGTTLVTGFGHVKGHLAGFLVSNGRLTGPAAMKGSHFVQLCSQRGIPLVFLQHFDRDTISSPHKVESYDAISNTFAEIKHHAQLIQAVACATVPSVAIATGGVIGSVESHALGSLSMGSRFQFVYPNVRVGGYHPRDMLLEEDHHPAQPKDDISGHKRTLEAYQKYHQQTESFYASARLFNDGVILPHDTRDVLAICLDIFRQKTSHEFQNKNLSAGNQPVIKM</sequence>
<dbReference type="InterPro" id="IPR045190">
    <property type="entry name" value="MCCB/AccD1-like"/>
</dbReference>
<keyword evidence="9" id="KW-1185">Reference proteome</keyword>
<dbReference type="Proteomes" id="UP001642483">
    <property type="component" value="Unassembled WGS sequence"/>
</dbReference>
<dbReference type="SUPFAM" id="SSF52096">
    <property type="entry name" value="ClpP/crotonase"/>
    <property type="match status" value="2"/>
</dbReference>
<dbReference type="Pfam" id="PF01039">
    <property type="entry name" value="Carboxyl_trans"/>
    <property type="match status" value="1"/>
</dbReference>
<accession>A0ABP0F903</accession>
<comment type="caution">
    <text evidence="8">The sequence shown here is derived from an EMBL/GenBank/DDBJ whole genome shotgun (WGS) entry which is preliminary data.</text>
</comment>
<evidence type="ECO:0000313" key="8">
    <source>
        <dbReference type="EMBL" id="CAK8676184.1"/>
    </source>
</evidence>
<comment type="catalytic activity">
    <reaction evidence="6">
        <text>3-methylbut-2-enoyl-CoA + hydrogencarbonate + ATP = 3-methyl-(2E)-glutaconyl-CoA + ADP + phosphate + H(+)</text>
        <dbReference type="Rhea" id="RHEA:13589"/>
        <dbReference type="ChEBI" id="CHEBI:15378"/>
        <dbReference type="ChEBI" id="CHEBI:17544"/>
        <dbReference type="ChEBI" id="CHEBI:30616"/>
        <dbReference type="ChEBI" id="CHEBI:43474"/>
        <dbReference type="ChEBI" id="CHEBI:57344"/>
        <dbReference type="ChEBI" id="CHEBI:57346"/>
        <dbReference type="ChEBI" id="CHEBI:456216"/>
        <dbReference type="EC" id="6.4.1.4"/>
    </reaction>
</comment>
<organism evidence="8 9">
    <name type="scientific">Clavelina lepadiformis</name>
    <name type="common">Light-bulb sea squirt</name>
    <name type="synonym">Ascidia lepadiformis</name>
    <dbReference type="NCBI Taxonomy" id="159417"/>
    <lineage>
        <taxon>Eukaryota</taxon>
        <taxon>Metazoa</taxon>
        <taxon>Chordata</taxon>
        <taxon>Tunicata</taxon>
        <taxon>Ascidiacea</taxon>
        <taxon>Aplousobranchia</taxon>
        <taxon>Clavelinidae</taxon>
        <taxon>Clavelina</taxon>
    </lineage>
</organism>
<reference evidence="8 9" key="1">
    <citation type="submission" date="2024-02" db="EMBL/GenBank/DDBJ databases">
        <authorList>
            <person name="Daric V."/>
            <person name="Darras S."/>
        </authorList>
    </citation>
    <scope>NUCLEOTIDE SEQUENCE [LARGE SCALE GENOMIC DNA]</scope>
</reference>
<feature type="domain" description="CoA carboxyltransferase N-terminal" evidence="7">
    <location>
        <begin position="55"/>
        <end position="309"/>
    </location>
</feature>
<evidence type="ECO:0000259" key="7">
    <source>
        <dbReference type="PROSITE" id="PS50980"/>
    </source>
</evidence>
<dbReference type="InterPro" id="IPR011762">
    <property type="entry name" value="COA_CT_N"/>
</dbReference>